<evidence type="ECO:0000313" key="1">
    <source>
        <dbReference type="EMBL" id="CAF4579017.1"/>
    </source>
</evidence>
<evidence type="ECO:0000313" key="2">
    <source>
        <dbReference type="Proteomes" id="UP000663873"/>
    </source>
</evidence>
<reference evidence="1" key="1">
    <citation type="submission" date="2021-02" db="EMBL/GenBank/DDBJ databases">
        <authorList>
            <person name="Nowell W R."/>
        </authorList>
    </citation>
    <scope>NUCLEOTIDE SEQUENCE</scope>
</reference>
<feature type="non-terminal residue" evidence="1">
    <location>
        <position position="1"/>
    </location>
</feature>
<accession>A0A821AD02</accession>
<name>A0A821AD02_9BILA</name>
<protein>
    <submittedName>
        <fullName evidence="1">Uncharacterized protein</fullName>
    </submittedName>
</protein>
<dbReference type="AlphaFoldDB" id="A0A821AD02"/>
<sequence>WLTKFSQLSFINVQNRGNFRWPYDGLYQDEDGTLSGVVGGIV</sequence>
<feature type="non-terminal residue" evidence="1">
    <location>
        <position position="42"/>
    </location>
</feature>
<dbReference type="EMBL" id="CAJOBP010014874">
    <property type="protein sequence ID" value="CAF4579017.1"/>
    <property type="molecule type" value="Genomic_DNA"/>
</dbReference>
<keyword evidence="2" id="KW-1185">Reference proteome</keyword>
<comment type="caution">
    <text evidence="1">The sequence shown here is derived from an EMBL/GenBank/DDBJ whole genome shotgun (WGS) entry which is preliminary data.</text>
</comment>
<dbReference type="Proteomes" id="UP000663873">
    <property type="component" value="Unassembled WGS sequence"/>
</dbReference>
<gene>
    <name evidence="1" type="ORF">UJA718_LOCUS30572</name>
</gene>
<organism evidence="1 2">
    <name type="scientific">Rotaria socialis</name>
    <dbReference type="NCBI Taxonomy" id="392032"/>
    <lineage>
        <taxon>Eukaryota</taxon>
        <taxon>Metazoa</taxon>
        <taxon>Spiralia</taxon>
        <taxon>Gnathifera</taxon>
        <taxon>Rotifera</taxon>
        <taxon>Eurotatoria</taxon>
        <taxon>Bdelloidea</taxon>
        <taxon>Philodinida</taxon>
        <taxon>Philodinidae</taxon>
        <taxon>Rotaria</taxon>
    </lineage>
</organism>
<proteinExistence type="predicted"/>